<proteinExistence type="predicted"/>
<dbReference type="Proteomes" id="UP000495940">
    <property type="component" value="Chromosome"/>
</dbReference>
<protein>
    <submittedName>
        <fullName evidence="2">Uncharacterized protein</fullName>
    </submittedName>
</protein>
<dbReference type="AlphaFoldDB" id="A0A6G5RNE2"/>
<accession>A0A6G5RNE2</accession>
<dbReference type="KEGG" id="shaw:CEB94_36400"/>
<dbReference type="RefSeq" id="WP_175436132.1">
    <property type="nucleotide sequence ID" value="NZ_CP021978.1"/>
</dbReference>
<name>A0A6G5RNE2_9ACTN</name>
<keyword evidence="3" id="KW-1185">Reference proteome</keyword>
<sequence length="246" mass="26643">MSGERGQGGEDLQAVGLDAIAQGITLTLTELKELGMDSMAGSGRGFEALALSGLELGHDGLTSTFKSFCERWEWGVRDLVIEGNLFAQNVGLSAGTLHETDQYVEGALKIGANSLMGNPYASEDEVTQMGWRQIAGTGMDSLRNPDYSEESFDQAWDNSKQGWMDASRDMMTSQAMSGPIPSPLNVQQATGVSDEQYETFLDATFGPSAEERAQQPQPQQGRRAADGLRRSRQRRTGQARGRLGRG</sequence>
<evidence type="ECO:0000313" key="3">
    <source>
        <dbReference type="Proteomes" id="UP000495940"/>
    </source>
</evidence>
<evidence type="ECO:0000313" key="2">
    <source>
        <dbReference type="EMBL" id="QCD59678.1"/>
    </source>
</evidence>
<organism evidence="2 3">
    <name type="scientific">Streptomyces hawaiiensis</name>
    <dbReference type="NCBI Taxonomy" id="67305"/>
    <lineage>
        <taxon>Bacteria</taxon>
        <taxon>Bacillati</taxon>
        <taxon>Actinomycetota</taxon>
        <taxon>Actinomycetes</taxon>
        <taxon>Kitasatosporales</taxon>
        <taxon>Streptomycetaceae</taxon>
        <taxon>Streptomyces</taxon>
    </lineage>
</organism>
<feature type="compositionally biased region" description="Basic residues" evidence="1">
    <location>
        <begin position="230"/>
        <end position="246"/>
    </location>
</feature>
<feature type="region of interest" description="Disordered" evidence="1">
    <location>
        <begin position="205"/>
        <end position="246"/>
    </location>
</feature>
<gene>
    <name evidence="2" type="ORF">CEB94_36400</name>
</gene>
<dbReference type="EMBL" id="CP021978">
    <property type="protein sequence ID" value="QCD59678.1"/>
    <property type="molecule type" value="Genomic_DNA"/>
</dbReference>
<reference evidence="2 3" key="1">
    <citation type="submission" date="2017-06" db="EMBL/GenBank/DDBJ databases">
        <title>Complete Genome Sequence of Streptomyces hawaiiensis NRRL 15010 and insights into acyldepsipeptides biosynthesis.</title>
        <authorList>
            <person name="Mariita R.M."/>
            <person name="Sello J.K."/>
        </authorList>
    </citation>
    <scope>NUCLEOTIDE SEQUENCE [LARGE SCALE GENOMIC DNA]</scope>
    <source>
        <strain evidence="2 3">ATCC 12236</strain>
    </source>
</reference>
<evidence type="ECO:0000256" key="1">
    <source>
        <dbReference type="SAM" id="MobiDB-lite"/>
    </source>
</evidence>